<keyword evidence="2" id="KW-1185">Reference proteome</keyword>
<name>A0A5Q0L692_9ACTN</name>
<dbReference type="RefSeq" id="WP_153286910.1">
    <property type="nucleotide sequence ID" value="NZ_CP045643.1"/>
</dbReference>
<gene>
    <name evidence="1" type="ORF">GFH48_04030</name>
</gene>
<accession>A0A5Q0L692</accession>
<dbReference type="Proteomes" id="UP000326179">
    <property type="component" value="Chromosome"/>
</dbReference>
<evidence type="ECO:0008006" key="3">
    <source>
        <dbReference type="Google" id="ProtNLM"/>
    </source>
</evidence>
<evidence type="ECO:0000313" key="1">
    <source>
        <dbReference type="EMBL" id="QFZ72542.1"/>
    </source>
</evidence>
<sequence length="116" mass="12147">MPTLEEGLSGLLTAPGVTGAALVDAVTGLVYAAAGDTHSGEDSHDLVVLAGDRLNRAGFEGEVESVIVSTQREHQVVLRVGRQGDPLLLTATVDRSRTSVAWALRDLTQRADALLT</sequence>
<dbReference type="EMBL" id="CP045643">
    <property type="protein sequence ID" value="QFZ72542.1"/>
    <property type="molecule type" value="Genomic_DNA"/>
</dbReference>
<dbReference type="KEGG" id="sfy:GFH48_04030"/>
<reference evidence="1 2" key="1">
    <citation type="submission" date="2019-10" db="EMBL/GenBank/DDBJ databases">
        <title>A novel species.</title>
        <authorList>
            <person name="Gao J."/>
        </authorList>
    </citation>
    <scope>NUCLEOTIDE SEQUENCE [LARGE SCALE GENOMIC DNA]</scope>
    <source>
        <strain evidence="1 2">QMT-28</strain>
    </source>
</reference>
<proteinExistence type="predicted"/>
<protein>
    <recommendedName>
        <fullName evidence="3">Roadblock/LAMTOR2 domain-containing protein</fullName>
    </recommendedName>
</protein>
<dbReference type="AlphaFoldDB" id="A0A5Q0L692"/>
<evidence type="ECO:0000313" key="2">
    <source>
        <dbReference type="Proteomes" id="UP000326179"/>
    </source>
</evidence>
<organism evidence="1 2">
    <name type="scientific">Streptomyces fagopyri</name>
    <dbReference type="NCBI Taxonomy" id="2662397"/>
    <lineage>
        <taxon>Bacteria</taxon>
        <taxon>Bacillati</taxon>
        <taxon>Actinomycetota</taxon>
        <taxon>Actinomycetes</taxon>
        <taxon>Kitasatosporales</taxon>
        <taxon>Streptomycetaceae</taxon>
        <taxon>Streptomyces</taxon>
    </lineage>
</organism>